<reference evidence="2 3" key="1">
    <citation type="submission" date="2021-07" db="EMBL/GenBank/DDBJ databases">
        <authorList>
            <person name="Palmer J.M."/>
        </authorList>
    </citation>
    <scope>NUCLEOTIDE SEQUENCE [LARGE SCALE GENOMIC DNA]</scope>
    <source>
        <strain evidence="2 3">AT_MEX2019</strain>
        <tissue evidence="2">Muscle</tissue>
    </source>
</reference>
<evidence type="ECO:0000313" key="3">
    <source>
        <dbReference type="Proteomes" id="UP001345963"/>
    </source>
</evidence>
<comment type="caution">
    <text evidence="2">The sequence shown here is derived from an EMBL/GenBank/DDBJ whole genome shotgun (WGS) entry which is preliminary data.</text>
</comment>
<feature type="region of interest" description="Disordered" evidence="1">
    <location>
        <begin position="98"/>
        <end position="118"/>
    </location>
</feature>
<accession>A0ABU7CC92</accession>
<sequence length="118" mass="13389">MSSQYRTVLQFVNGTVTSPYYLDNIINSVIVPSMKNTGLISSSSMTMLQLMEVASLGNGNWKLGYLEWSDLHFCPHRNLIENLWDQRRCHLEAHNSVPQNLNECHPSRRVGSHASADK</sequence>
<protein>
    <submittedName>
        <fullName evidence="2">Uncharacterized protein</fullName>
    </submittedName>
</protein>
<keyword evidence="3" id="KW-1185">Reference proteome</keyword>
<gene>
    <name evidence="2" type="ORF">ATANTOWER_030588</name>
</gene>
<organism evidence="2 3">
    <name type="scientific">Ataeniobius toweri</name>
    <dbReference type="NCBI Taxonomy" id="208326"/>
    <lineage>
        <taxon>Eukaryota</taxon>
        <taxon>Metazoa</taxon>
        <taxon>Chordata</taxon>
        <taxon>Craniata</taxon>
        <taxon>Vertebrata</taxon>
        <taxon>Euteleostomi</taxon>
        <taxon>Actinopterygii</taxon>
        <taxon>Neopterygii</taxon>
        <taxon>Teleostei</taxon>
        <taxon>Neoteleostei</taxon>
        <taxon>Acanthomorphata</taxon>
        <taxon>Ovalentaria</taxon>
        <taxon>Atherinomorphae</taxon>
        <taxon>Cyprinodontiformes</taxon>
        <taxon>Goodeidae</taxon>
        <taxon>Ataeniobius</taxon>
    </lineage>
</organism>
<proteinExistence type="predicted"/>
<evidence type="ECO:0000256" key="1">
    <source>
        <dbReference type="SAM" id="MobiDB-lite"/>
    </source>
</evidence>
<dbReference type="Proteomes" id="UP001345963">
    <property type="component" value="Unassembled WGS sequence"/>
</dbReference>
<name>A0ABU7CC92_9TELE</name>
<evidence type="ECO:0000313" key="2">
    <source>
        <dbReference type="EMBL" id="MED6259771.1"/>
    </source>
</evidence>
<dbReference type="EMBL" id="JAHUTI010086938">
    <property type="protein sequence ID" value="MED6259771.1"/>
    <property type="molecule type" value="Genomic_DNA"/>
</dbReference>